<organism evidence="3 4">
    <name type="scientific">Cladophialophora bantiana (strain ATCC 10958 / CBS 173.52 / CDC B-1940 / NIH 8579)</name>
    <name type="common">Xylohypha bantiana</name>
    <dbReference type="NCBI Taxonomy" id="1442370"/>
    <lineage>
        <taxon>Eukaryota</taxon>
        <taxon>Fungi</taxon>
        <taxon>Dikarya</taxon>
        <taxon>Ascomycota</taxon>
        <taxon>Pezizomycotina</taxon>
        <taxon>Eurotiomycetes</taxon>
        <taxon>Chaetothyriomycetidae</taxon>
        <taxon>Chaetothyriales</taxon>
        <taxon>Herpotrichiellaceae</taxon>
        <taxon>Cladophialophora</taxon>
    </lineage>
</organism>
<dbReference type="OrthoDB" id="408631at2759"/>
<dbReference type="VEuPathDB" id="FungiDB:Z519_09972"/>
<dbReference type="EMBL" id="KN846996">
    <property type="protein sequence ID" value="KIW89120.1"/>
    <property type="molecule type" value="Genomic_DNA"/>
</dbReference>
<reference evidence="3" key="1">
    <citation type="submission" date="2015-01" db="EMBL/GenBank/DDBJ databases">
        <title>The Genome Sequence of Cladophialophora bantiana CBS 173.52.</title>
        <authorList>
            <consortium name="The Broad Institute Genomics Platform"/>
            <person name="Cuomo C."/>
            <person name="de Hoog S."/>
            <person name="Gorbushina A."/>
            <person name="Stielow B."/>
            <person name="Teixiera M."/>
            <person name="Abouelleil A."/>
            <person name="Chapman S.B."/>
            <person name="Priest M."/>
            <person name="Young S.K."/>
            <person name="Wortman J."/>
            <person name="Nusbaum C."/>
            <person name="Birren B."/>
        </authorList>
    </citation>
    <scope>NUCLEOTIDE SEQUENCE [LARGE SCALE GENOMIC DNA]</scope>
    <source>
        <strain evidence="3">CBS 173.52</strain>
    </source>
</reference>
<dbReference type="InterPro" id="IPR029058">
    <property type="entry name" value="AB_hydrolase_fold"/>
</dbReference>
<gene>
    <name evidence="3" type="ORF">Z519_09972</name>
</gene>
<evidence type="ECO:0000256" key="1">
    <source>
        <dbReference type="ARBA" id="ARBA00022801"/>
    </source>
</evidence>
<evidence type="ECO:0000313" key="4">
    <source>
        <dbReference type="Proteomes" id="UP000053789"/>
    </source>
</evidence>
<dbReference type="Pfam" id="PF07859">
    <property type="entry name" value="Abhydrolase_3"/>
    <property type="match status" value="1"/>
</dbReference>
<evidence type="ECO:0000259" key="2">
    <source>
        <dbReference type="Pfam" id="PF07859"/>
    </source>
</evidence>
<dbReference type="InterPro" id="IPR013094">
    <property type="entry name" value="AB_hydrolase_3"/>
</dbReference>
<dbReference type="Gene3D" id="3.40.50.1820">
    <property type="entry name" value="alpha/beta hydrolase"/>
    <property type="match status" value="1"/>
</dbReference>
<evidence type="ECO:0000313" key="3">
    <source>
        <dbReference type="EMBL" id="KIW89120.1"/>
    </source>
</evidence>
<dbReference type="Proteomes" id="UP000053789">
    <property type="component" value="Unassembled WGS sequence"/>
</dbReference>
<dbReference type="PANTHER" id="PTHR48081">
    <property type="entry name" value="AB HYDROLASE SUPERFAMILY PROTEIN C4A8.06C"/>
    <property type="match status" value="1"/>
</dbReference>
<proteinExistence type="predicted"/>
<dbReference type="GeneID" id="27702900"/>
<dbReference type="GO" id="GO:0016787">
    <property type="term" value="F:hydrolase activity"/>
    <property type="evidence" value="ECO:0007669"/>
    <property type="project" value="UniProtKB-KW"/>
</dbReference>
<name>A0A0D2HE71_CLAB1</name>
<feature type="domain" description="Alpha/beta hydrolase fold-3" evidence="2">
    <location>
        <begin position="85"/>
        <end position="322"/>
    </location>
</feature>
<dbReference type="AlphaFoldDB" id="A0A0D2HE71"/>
<dbReference type="RefSeq" id="XP_016615789.1">
    <property type="nucleotide sequence ID" value="XM_016767691.1"/>
</dbReference>
<dbReference type="InterPro" id="IPR050300">
    <property type="entry name" value="GDXG_lipolytic_enzyme"/>
</dbReference>
<keyword evidence="1" id="KW-0378">Hydrolase</keyword>
<protein>
    <recommendedName>
        <fullName evidence="2">Alpha/beta hydrolase fold-3 domain-containing protein</fullName>
    </recommendedName>
</protein>
<dbReference type="PANTHER" id="PTHR48081:SF8">
    <property type="entry name" value="ALPHA_BETA HYDROLASE FOLD-3 DOMAIN-CONTAINING PROTEIN-RELATED"/>
    <property type="match status" value="1"/>
</dbReference>
<dbReference type="SUPFAM" id="SSF53474">
    <property type="entry name" value="alpha/beta-Hydrolases"/>
    <property type="match status" value="1"/>
</dbReference>
<dbReference type="HOGENOM" id="CLU_012494_6_3_1"/>
<accession>A0A0D2HE71</accession>
<keyword evidence="4" id="KW-1185">Reference proteome</keyword>
<sequence>MATTSLEISGAIPDENSPAAIDARRKEMQALEQAALEILGPCLPDLKESTIDIQIPDGFVSQTIVIWPVLERSRGNQTVEKCPLIVYFHGGSFTFDTPNFALSPARAFASYFGAIVACPSYKLAPENPFPAPMQSAWEVVAWLSDPQNLNNGPLKHDGIEFDASLGFVLAGCSAGATISAVIAGIASAARAGETELVRGLRSLVSPIGGLFLSLPHVVHREIVPVKHASAFRSREENANAPIINATSLANSEKRLKTDFHSPWFSPLNLDLREIREHHPRRVYVHGGQLDILRDDAVIYERVLREDGVAETKVDVLDGYGHVGWVSLPFPEAHSPEVKETAMDGMAWLLDKDWDRSRPLPY</sequence>